<name>A9VBY8_MONBE</name>
<dbReference type="STRING" id="81824.A9VBY8"/>
<feature type="compositionally biased region" description="Basic residues" evidence="6">
    <location>
        <begin position="112"/>
        <end position="121"/>
    </location>
</feature>
<dbReference type="eggNOG" id="KOG1625">
    <property type="taxonomic scope" value="Eukaryota"/>
</dbReference>
<evidence type="ECO:0000256" key="3">
    <source>
        <dbReference type="ARBA" id="ARBA00018596"/>
    </source>
</evidence>
<dbReference type="GO" id="GO:0005658">
    <property type="term" value="C:alpha DNA polymerase:primase complex"/>
    <property type="evidence" value="ECO:0000318"/>
    <property type="project" value="GO_Central"/>
</dbReference>
<dbReference type="Gene3D" id="3.60.21.60">
    <property type="match status" value="2"/>
</dbReference>
<dbReference type="InterPro" id="IPR043034">
    <property type="entry name" value="DNA_pol_alpha_B_N_sf"/>
</dbReference>
<dbReference type="PANTHER" id="PTHR23061:SF12">
    <property type="entry name" value="DNA POLYMERASE ALPHA SUBUNIT B"/>
    <property type="match status" value="1"/>
</dbReference>
<keyword evidence="7" id="KW-0812">Transmembrane</keyword>
<dbReference type="GO" id="GO:0006270">
    <property type="term" value="P:DNA replication initiation"/>
    <property type="evidence" value="ECO:0000318"/>
    <property type="project" value="GO_Central"/>
</dbReference>
<dbReference type="GeneID" id="5895531"/>
<dbReference type="AlphaFoldDB" id="A9VBY8"/>
<dbReference type="InParanoid" id="A9VBY8"/>
<feature type="compositionally biased region" description="Basic and acidic residues" evidence="6">
    <location>
        <begin position="242"/>
        <end position="252"/>
    </location>
</feature>
<evidence type="ECO:0000256" key="7">
    <source>
        <dbReference type="SAM" id="Phobius"/>
    </source>
</evidence>
<comment type="similarity">
    <text evidence="2">Belongs to the DNA polymerase alpha subunit B family.</text>
</comment>
<evidence type="ECO:0000256" key="6">
    <source>
        <dbReference type="SAM" id="MobiDB-lite"/>
    </source>
</evidence>
<gene>
    <name evidence="9" type="ORF">MONBRDRAFT_29731</name>
</gene>
<keyword evidence="10" id="KW-1185">Reference proteome</keyword>
<keyword evidence="5" id="KW-0539">Nucleus</keyword>
<organism evidence="9 10">
    <name type="scientific">Monosiga brevicollis</name>
    <name type="common">Choanoflagellate</name>
    <dbReference type="NCBI Taxonomy" id="81824"/>
    <lineage>
        <taxon>Eukaryota</taxon>
        <taxon>Choanoflagellata</taxon>
        <taxon>Craspedida</taxon>
        <taxon>Salpingoecidae</taxon>
        <taxon>Monosiga</taxon>
    </lineage>
</organism>
<evidence type="ECO:0000259" key="8">
    <source>
        <dbReference type="Pfam" id="PF04042"/>
    </source>
</evidence>
<feature type="transmembrane region" description="Helical" evidence="7">
    <location>
        <begin position="734"/>
        <end position="759"/>
    </location>
</feature>
<comment type="subcellular location">
    <subcellularLocation>
        <location evidence="1">Nucleus</location>
    </subcellularLocation>
</comment>
<dbReference type="FunCoup" id="A9VBY8">
    <property type="interactions" value="954"/>
</dbReference>
<keyword evidence="4" id="KW-0235">DNA replication</keyword>
<feature type="compositionally biased region" description="Basic and acidic residues" evidence="6">
    <location>
        <begin position="156"/>
        <end position="167"/>
    </location>
</feature>
<feature type="domain" description="DNA polymerase alpha/delta/epsilon subunit B" evidence="8">
    <location>
        <begin position="341"/>
        <end position="547"/>
    </location>
</feature>
<feature type="region of interest" description="Disordered" evidence="6">
    <location>
        <begin position="887"/>
        <end position="952"/>
    </location>
</feature>
<proteinExistence type="inferred from homology"/>
<keyword evidence="7" id="KW-0472">Membrane</keyword>
<dbReference type="GO" id="GO:0003677">
    <property type="term" value="F:DNA binding"/>
    <property type="evidence" value="ECO:0007669"/>
    <property type="project" value="InterPro"/>
</dbReference>
<dbReference type="InterPro" id="IPR016722">
    <property type="entry name" value="DNA_pol_alpha_bsu"/>
</dbReference>
<dbReference type="KEGG" id="mbr:MONBRDRAFT_29731"/>
<evidence type="ECO:0000256" key="5">
    <source>
        <dbReference type="ARBA" id="ARBA00023242"/>
    </source>
</evidence>
<feature type="region of interest" description="Disordered" evidence="6">
    <location>
        <begin position="72"/>
        <end position="168"/>
    </location>
</feature>
<dbReference type="Pfam" id="PF04042">
    <property type="entry name" value="DNA_pol_E_B"/>
    <property type="match status" value="1"/>
</dbReference>
<evidence type="ECO:0000256" key="2">
    <source>
        <dbReference type="ARBA" id="ARBA00007299"/>
    </source>
</evidence>
<dbReference type="FunFam" id="3.60.21.60:FF:000004">
    <property type="entry name" value="DNA polymerase alpha subunit B"/>
    <property type="match status" value="1"/>
</dbReference>
<feature type="region of interest" description="Disordered" evidence="6">
    <location>
        <begin position="238"/>
        <end position="257"/>
    </location>
</feature>
<dbReference type="InterPro" id="IPR007185">
    <property type="entry name" value="DNA_pol_a/d/e_bsu"/>
</dbReference>
<feature type="compositionally biased region" description="Low complexity" evidence="6">
    <location>
        <begin position="925"/>
        <end position="936"/>
    </location>
</feature>
<dbReference type="Proteomes" id="UP000001357">
    <property type="component" value="Unassembled WGS sequence"/>
</dbReference>
<dbReference type="EMBL" id="CH991579">
    <property type="protein sequence ID" value="EDQ84933.1"/>
    <property type="molecule type" value="Genomic_DNA"/>
</dbReference>
<accession>A9VBY8</accession>
<sequence length="952" mass="105040">MSVLEDLVQAFRAQAIKNLDADTLESCATICTNYGMKAHQLVDRWSTFCIRAELPEKPSVDSLRILTAELAKETQQEAEVPATPRSGGAGGMLSAFGANTEITAKVSEKQQSRKRSSQRRHQFAEPTPKRAGADNSPSTPTRGTSASPASTPSVKSYEERLNKDRVEVTFNPAKRSTTAPNRDQRTPLTVAVFPNALEKTYRFMYEKLLDRAAIVDLLIDDRTEQLIKKNKLLQPAVPAVGDDPKKEQETQERMASVAAPTQDNVLVAGRVCVDAGDDGRLTAHNMVLEVVAVEGSNSAGDCIHAKSIFSDASAPHARTRPSELLDYYFKDNSSEEQALDIMVATGPFSTSDNLGYQPLIDLLVVVENNAPDVLILLGPFIDIENKKVERADLDQTFTQLFDEMIEKVWAKVEPLSHTHVIFIPSLRDAHHDFVYPQGPLSSSHAKLLEQERIFWFPNPCTFKIQELVFGVSNTDILMHLSKQESAHNAGSDRMARLAHHLIQQRSYYPLLPPDQSVPLNYAHIDHVAMPVTPDVLLVPSDLRFFIKEVNGSLIMNPGRLTKYTMGGTYGRMVIHAPRRNDIPEGKKTVYSNVIDRTAAAILVHNRSYPHFESPTPVCTLHQMVRTNHEVPTDPKAIQSETCDESRDSAITSDQRLPAISRETTAGWADGRTSRMSHSWFFSFACLCVGVAMSQQLPLTNDASRFAAHLQPGEQVVRVVRSQDPYAVVRELRPLAFIGIFLGLLFVVPGIYGLIFWIGYASSMKGKARNGALIVTNKAIYMYTDPYPFLGCCFPCIFTTARTVKRYAYDQLDDAQYLVPGEGTWPMQGYHRLTLEVRDNPNRPVTTHIAIYQPDQTGDVVQTINALKDANMRAATTSNSTIVVTVPQQGDSKMPSAPYQPTPAPSFATAASAAPPPPASYQGYQPTAATAPAATAPAPYPAPSYSEMPPPYK</sequence>
<evidence type="ECO:0000313" key="10">
    <source>
        <dbReference type="Proteomes" id="UP000001357"/>
    </source>
</evidence>
<dbReference type="Gene3D" id="1.10.8.530">
    <property type="entry name" value="DNA polymerase alpha-primase, subunit B, N-terminal domain"/>
    <property type="match status" value="1"/>
</dbReference>
<feature type="compositionally biased region" description="Polar residues" evidence="6">
    <location>
        <begin position="135"/>
        <end position="154"/>
    </location>
</feature>
<reference evidence="9 10" key="1">
    <citation type="journal article" date="2008" name="Nature">
        <title>The genome of the choanoflagellate Monosiga brevicollis and the origin of metazoans.</title>
        <authorList>
            <consortium name="JGI Sequencing"/>
            <person name="King N."/>
            <person name="Westbrook M.J."/>
            <person name="Young S.L."/>
            <person name="Kuo A."/>
            <person name="Abedin M."/>
            <person name="Chapman J."/>
            <person name="Fairclough S."/>
            <person name="Hellsten U."/>
            <person name="Isogai Y."/>
            <person name="Letunic I."/>
            <person name="Marr M."/>
            <person name="Pincus D."/>
            <person name="Putnam N."/>
            <person name="Rokas A."/>
            <person name="Wright K.J."/>
            <person name="Zuzow R."/>
            <person name="Dirks W."/>
            <person name="Good M."/>
            <person name="Goodstein D."/>
            <person name="Lemons D."/>
            <person name="Li W."/>
            <person name="Lyons J.B."/>
            <person name="Morris A."/>
            <person name="Nichols S."/>
            <person name="Richter D.J."/>
            <person name="Salamov A."/>
            <person name="Bork P."/>
            <person name="Lim W.A."/>
            <person name="Manning G."/>
            <person name="Miller W.T."/>
            <person name="McGinnis W."/>
            <person name="Shapiro H."/>
            <person name="Tjian R."/>
            <person name="Grigoriev I.V."/>
            <person name="Rokhsar D."/>
        </authorList>
    </citation>
    <scope>NUCLEOTIDE SEQUENCE [LARGE SCALE GENOMIC DNA]</scope>
    <source>
        <strain evidence="10">MX1 / ATCC 50154</strain>
    </source>
</reference>
<evidence type="ECO:0000256" key="1">
    <source>
        <dbReference type="ARBA" id="ARBA00004123"/>
    </source>
</evidence>
<dbReference type="PANTHER" id="PTHR23061">
    <property type="entry name" value="DNA POLYMERASE 2 ALPHA 70 KDA SUBUNIT"/>
    <property type="match status" value="1"/>
</dbReference>
<protein>
    <recommendedName>
        <fullName evidence="3">DNA polymerase alpha subunit B</fullName>
    </recommendedName>
</protein>
<evidence type="ECO:0000313" key="9">
    <source>
        <dbReference type="EMBL" id="EDQ84933.1"/>
    </source>
</evidence>
<keyword evidence="7" id="KW-1133">Transmembrane helix</keyword>
<feature type="compositionally biased region" description="Pro residues" evidence="6">
    <location>
        <begin position="937"/>
        <end position="952"/>
    </location>
</feature>
<dbReference type="RefSeq" id="XP_001750274.1">
    <property type="nucleotide sequence ID" value="XM_001750222.1"/>
</dbReference>
<evidence type="ECO:0000256" key="4">
    <source>
        <dbReference type="ARBA" id="ARBA00022705"/>
    </source>
</evidence>